<keyword evidence="5 8" id="KW-0732">Signal</keyword>
<organism evidence="11 12">
    <name type="scientific">Parapontixanthobacter aurantiacus</name>
    <dbReference type="NCBI Taxonomy" id="1463599"/>
    <lineage>
        <taxon>Bacteria</taxon>
        <taxon>Pseudomonadati</taxon>
        <taxon>Pseudomonadota</taxon>
        <taxon>Alphaproteobacteria</taxon>
        <taxon>Sphingomonadales</taxon>
        <taxon>Erythrobacteraceae</taxon>
        <taxon>Parapontixanthobacter</taxon>
    </lineage>
</organism>
<evidence type="ECO:0000259" key="9">
    <source>
        <dbReference type="Pfam" id="PF07715"/>
    </source>
</evidence>
<dbReference type="Gene3D" id="2.40.170.20">
    <property type="entry name" value="TonB-dependent receptor, beta-barrel domain"/>
    <property type="match status" value="1"/>
</dbReference>
<dbReference type="InterPro" id="IPR037066">
    <property type="entry name" value="Plug_dom_sf"/>
</dbReference>
<dbReference type="AlphaFoldDB" id="A0A844ZGL2"/>
<evidence type="ECO:0000313" key="12">
    <source>
        <dbReference type="Proteomes" id="UP000433104"/>
    </source>
</evidence>
<protein>
    <submittedName>
        <fullName evidence="11">Outer membrane beta-barrel protein</fullName>
    </submittedName>
</protein>
<evidence type="ECO:0000256" key="8">
    <source>
        <dbReference type="SAM" id="SignalP"/>
    </source>
</evidence>
<feature type="domain" description="TonB-dependent receptor plug" evidence="9">
    <location>
        <begin position="38"/>
        <end position="119"/>
    </location>
</feature>
<evidence type="ECO:0000256" key="5">
    <source>
        <dbReference type="ARBA" id="ARBA00022729"/>
    </source>
</evidence>
<keyword evidence="3" id="KW-1134">Transmembrane beta strand</keyword>
<name>A0A844ZGL2_9SPHN</name>
<keyword evidence="12" id="KW-1185">Reference proteome</keyword>
<dbReference type="Gene3D" id="2.170.130.10">
    <property type="entry name" value="TonB-dependent receptor, plug domain"/>
    <property type="match status" value="1"/>
</dbReference>
<keyword evidence="7" id="KW-0998">Cell outer membrane</keyword>
<dbReference type="EMBL" id="WTYW01000003">
    <property type="protein sequence ID" value="MXO86513.1"/>
    <property type="molecule type" value="Genomic_DNA"/>
</dbReference>
<keyword evidence="4" id="KW-0812">Transmembrane</keyword>
<dbReference type="RefSeq" id="WP_160683617.1">
    <property type="nucleotide sequence ID" value="NZ_WTYW01000003.1"/>
</dbReference>
<dbReference type="OrthoDB" id="7622322at2"/>
<reference evidence="11 12" key="1">
    <citation type="submission" date="2019-12" db="EMBL/GenBank/DDBJ databases">
        <title>Genomic-based taxomic classification of the family Erythrobacteraceae.</title>
        <authorList>
            <person name="Xu L."/>
        </authorList>
    </citation>
    <scope>NUCLEOTIDE SEQUENCE [LARGE SCALE GENOMIC DNA]</scope>
    <source>
        <strain evidence="11 12">MCCC 1A09962</strain>
    </source>
</reference>
<dbReference type="InterPro" id="IPR036942">
    <property type="entry name" value="Beta-barrel_TonB_sf"/>
</dbReference>
<evidence type="ECO:0000256" key="1">
    <source>
        <dbReference type="ARBA" id="ARBA00004571"/>
    </source>
</evidence>
<evidence type="ECO:0000256" key="6">
    <source>
        <dbReference type="ARBA" id="ARBA00023136"/>
    </source>
</evidence>
<dbReference type="SUPFAM" id="SSF56935">
    <property type="entry name" value="Porins"/>
    <property type="match status" value="1"/>
</dbReference>
<comment type="caution">
    <text evidence="11">The sequence shown here is derived from an EMBL/GenBank/DDBJ whole genome shotgun (WGS) entry which is preliminary data.</text>
</comment>
<dbReference type="PANTHER" id="PTHR30069">
    <property type="entry name" value="TONB-DEPENDENT OUTER MEMBRANE RECEPTOR"/>
    <property type="match status" value="1"/>
</dbReference>
<dbReference type="GO" id="GO:0015344">
    <property type="term" value="F:siderophore uptake transmembrane transporter activity"/>
    <property type="evidence" value="ECO:0007669"/>
    <property type="project" value="TreeGrafter"/>
</dbReference>
<proteinExistence type="predicted"/>
<comment type="subcellular location">
    <subcellularLocation>
        <location evidence="1">Cell outer membrane</location>
        <topology evidence="1">Multi-pass membrane protein</topology>
    </subcellularLocation>
</comment>
<sequence length="708" mass="77438">MIKFASLTAALLASAAHAQVTPPGTQPPVVTPPTATPTQRTTVYEAAFFETFAPSTALDIVRRVPGFSLEEGDADVRGFAGAAGNVVINGVRPSSKAATLETTLARIPANSVLRVEVGPGDLFGAEYSGKSQVINVILSGVGGTSGNVTLSARRVYTGRITPNAAGSVIIQRGASTINLAVASERNYIADAGTDELSNFVTGDLRESRRKFIIYHDNDTYVSGSWAIEHAADKAIRLNARWEPSIYEVEQDVRVVPVSGAPRDERLLQYNDEPSYEIGGDITRPLAGGAIKLVALATHAKKDNFSASQRYDGLLSEDAELIGGFEQTQQAQFDERIGRISWSHQDLAGLSFEAGAEAVVNTLDSNVELFVLNPAGGRTRIDLPIDNAIVKETRGEAFVNVGRSISPALRVDAGLNYEYSRLKVRGDAIADRTLRFLKPNATIDWKPGGDWHTQLTVRRNVAQLDFYDFISAAELSNDRVNAGNENLLPQRTWEFRLTVDRPILEEGIVRLDAGHDLVSLLQDRVLVFDDEGEGFDAPGNIGTGKRYFAKLTLDAPLVKLWSGLRVKFTGQIQRTRVEDPISGELRNFSGGFRDWEWSLDVRRDAGAFSYGLEVADGDEFTFFRTDEFDSSFNGGPFGEAFVEYRADARTAIALEVDNLFNTGSKRERLIFSPNRAVPQSSFREFRERNRHLNFGLTLKRSFGGVTAGS</sequence>
<keyword evidence="6" id="KW-0472">Membrane</keyword>
<feature type="signal peptide" evidence="8">
    <location>
        <begin position="1"/>
        <end position="18"/>
    </location>
</feature>
<feature type="chain" id="PRO_5032745946" evidence="8">
    <location>
        <begin position="19"/>
        <end position="708"/>
    </location>
</feature>
<dbReference type="GO" id="GO:0009279">
    <property type="term" value="C:cell outer membrane"/>
    <property type="evidence" value="ECO:0007669"/>
    <property type="project" value="UniProtKB-SubCell"/>
</dbReference>
<evidence type="ECO:0000256" key="4">
    <source>
        <dbReference type="ARBA" id="ARBA00022692"/>
    </source>
</evidence>
<evidence type="ECO:0000256" key="2">
    <source>
        <dbReference type="ARBA" id="ARBA00022448"/>
    </source>
</evidence>
<feature type="domain" description="Outer membrane protein beta-barrel" evidence="10">
    <location>
        <begin position="346"/>
        <end position="673"/>
    </location>
</feature>
<dbReference type="PANTHER" id="PTHR30069:SF29">
    <property type="entry name" value="HEMOGLOBIN AND HEMOGLOBIN-HAPTOGLOBIN-BINDING PROTEIN 1-RELATED"/>
    <property type="match status" value="1"/>
</dbReference>
<dbReference type="InterPro" id="IPR041700">
    <property type="entry name" value="OMP_b-brl_3"/>
</dbReference>
<dbReference type="Pfam" id="PF14905">
    <property type="entry name" value="OMP_b-brl_3"/>
    <property type="match status" value="1"/>
</dbReference>
<evidence type="ECO:0000256" key="7">
    <source>
        <dbReference type="ARBA" id="ARBA00023237"/>
    </source>
</evidence>
<keyword evidence="2" id="KW-0813">Transport</keyword>
<dbReference type="GO" id="GO:0044718">
    <property type="term" value="P:siderophore transmembrane transport"/>
    <property type="evidence" value="ECO:0007669"/>
    <property type="project" value="TreeGrafter"/>
</dbReference>
<dbReference type="Proteomes" id="UP000433104">
    <property type="component" value="Unassembled WGS sequence"/>
</dbReference>
<gene>
    <name evidence="11" type="ORF">GRI38_10800</name>
</gene>
<dbReference type="Pfam" id="PF07715">
    <property type="entry name" value="Plug"/>
    <property type="match status" value="1"/>
</dbReference>
<dbReference type="InterPro" id="IPR012910">
    <property type="entry name" value="Plug_dom"/>
</dbReference>
<evidence type="ECO:0000259" key="10">
    <source>
        <dbReference type="Pfam" id="PF14905"/>
    </source>
</evidence>
<evidence type="ECO:0000256" key="3">
    <source>
        <dbReference type="ARBA" id="ARBA00022452"/>
    </source>
</evidence>
<accession>A0A844ZGL2</accession>
<dbReference type="InterPro" id="IPR039426">
    <property type="entry name" value="TonB-dep_rcpt-like"/>
</dbReference>
<evidence type="ECO:0000313" key="11">
    <source>
        <dbReference type="EMBL" id="MXO86513.1"/>
    </source>
</evidence>